<evidence type="ECO:0000256" key="2">
    <source>
        <dbReference type="ARBA" id="ARBA00035294"/>
    </source>
</evidence>
<protein>
    <recommendedName>
        <fullName evidence="2">Small ribosomal subunit protein bS6</fullName>
    </recommendedName>
    <alternativeName>
        <fullName evidence="3">30S ribosomal protein S6</fullName>
    </alternativeName>
</protein>
<dbReference type="GO" id="GO:0003735">
    <property type="term" value="F:structural constituent of ribosome"/>
    <property type="evidence" value="ECO:0007669"/>
    <property type="project" value="InterPro"/>
</dbReference>
<dbReference type="Proteomes" id="UP000231379">
    <property type="component" value="Unassembled WGS sequence"/>
</dbReference>
<dbReference type="AlphaFoldDB" id="A0A2H0U8H8"/>
<dbReference type="Pfam" id="PF01250">
    <property type="entry name" value="Ribosomal_S6"/>
    <property type="match status" value="1"/>
</dbReference>
<accession>A0A2H0U8H8</accession>
<comment type="similarity">
    <text evidence="1">Belongs to the bacterial ribosomal protein bS6 family.</text>
</comment>
<dbReference type="EMBL" id="PFBM01000007">
    <property type="protein sequence ID" value="PIR82713.1"/>
    <property type="molecule type" value="Genomic_DNA"/>
</dbReference>
<proteinExistence type="inferred from homology"/>
<evidence type="ECO:0000256" key="1">
    <source>
        <dbReference type="ARBA" id="ARBA00009512"/>
    </source>
</evidence>
<reference evidence="5" key="1">
    <citation type="submission" date="2017-09" db="EMBL/GenBank/DDBJ databases">
        <title>Depth-based differentiation of microbial function through sediment-hosted aquifers and enrichment of novel symbionts in the deep terrestrial subsurface.</title>
        <authorList>
            <person name="Probst A.J."/>
            <person name="Ladd B."/>
            <person name="Jarett J.K."/>
            <person name="Geller-Mcgrath D.E."/>
            <person name="Sieber C.M.K."/>
            <person name="Emerson J.B."/>
            <person name="Anantharaman K."/>
            <person name="Thomas B.C."/>
            <person name="Malmstrom R."/>
            <person name="Stieglmeier M."/>
            <person name="Klingl A."/>
            <person name="Woyke T."/>
            <person name="Ryan C.M."/>
            <person name="Banfield J.F."/>
        </authorList>
    </citation>
    <scope>NUCLEOTIDE SEQUENCE [LARGE SCALE GENOMIC DNA]</scope>
</reference>
<gene>
    <name evidence="4" type="ORF">COU20_00850</name>
</gene>
<dbReference type="InterPro" id="IPR035980">
    <property type="entry name" value="Ribosomal_bS6_sf"/>
</dbReference>
<dbReference type="GO" id="GO:0005840">
    <property type="term" value="C:ribosome"/>
    <property type="evidence" value="ECO:0007669"/>
    <property type="project" value="InterPro"/>
</dbReference>
<evidence type="ECO:0000313" key="5">
    <source>
        <dbReference type="Proteomes" id="UP000231379"/>
    </source>
</evidence>
<dbReference type="GO" id="GO:0019843">
    <property type="term" value="F:rRNA binding"/>
    <property type="evidence" value="ECO:0007669"/>
    <property type="project" value="InterPro"/>
</dbReference>
<dbReference type="InterPro" id="IPR000529">
    <property type="entry name" value="Ribosomal_bS6"/>
</dbReference>
<evidence type="ECO:0000256" key="3">
    <source>
        <dbReference type="ARBA" id="ARBA00035520"/>
    </source>
</evidence>
<dbReference type="SUPFAM" id="SSF54995">
    <property type="entry name" value="Ribosomal protein S6"/>
    <property type="match status" value="1"/>
</dbReference>
<dbReference type="InterPro" id="IPR014717">
    <property type="entry name" value="Transl_elong_EF1B/ribsomal_bS6"/>
</dbReference>
<dbReference type="GO" id="GO:0006412">
    <property type="term" value="P:translation"/>
    <property type="evidence" value="ECO:0007669"/>
    <property type="project" value="InterPro"/>
</dbReference>
<dbReference type="Gene3D" id="3.30.70.60">
    <property type="match status" value="1"/>
</dbReference>
<name>A0A2H0U8H8_9BACT</name>
<organism evidence="4 5">
    <name type="scientific">Candidatus Kaiserbacteria bacterium CG10_big_fil_rev_8_21_14_0_10_59_10</name>
    <dbReference type="NCBI Taxonomy" id="1974612"/>
    <lineage>
        <taxon>Bacteria</taxon>
        <taxon>Candidatus Kaiseribacteriota</taxon>
    </lineage>
</organism>
<evidence type="ECO:0000313" key="4">
    <source>
        <dbReference type="EMBL" id="PIR82713.1"/>
    </source>
</evidence>
<sequence>MAEAVAETEQKTTAEAVEDALRVYEVGYHIAPTVKDEEVEKVVGGIRAAIEKSGGSFIAEGAPSLLKLAYQIEVRENGKRTRYDRAHFGWIKFEVTTEGAKAVSHAVKNEKDIIRSLVFRTVREDTRAKMKAPTLREVKRTDTIRSSVRRGEAAEKGPVSEEQLDAALDVLTAD</sequence>
<comment type="caution">
    <text evidence="4">The sequence shown here is derived from an EMBL/GenBank/DDBJ whole genome shotgun (WGS) entry which is preliminary data.</text>
</comment>